<evidence type="ECO:0000313" key="19">
    <source>
        <dbReference type="Proteomes" id="UP000308953"/>
    </source>
</evidence>
<dbReference type="Proteomes" id="UP000308005">
    <property type="component" value="Unassembled WGS sequence"/>
</dbReference>
<evidence type="ECO:0000313" key="18">
    <source>
        <dbReference type="Proteomes" id="UP000308724"/>
    </source>
</evidence>
<evidence type="ECO:0000313" key="11">
    <source>
        <dbReference type="EMBL" id="THY31332.1"/>
    </source>
</evidence>
<dbReference type="EMBL" id="QZBZ01000345">
    <property type="protein sequence ID" value="TIA30582.1"/>
    <property type="molecule type" value="Genomic_DNA"/>
</dbReference>
<reference evidence="15 16" key="1">
    <citation type="submission" date="2018-10" db="EMBL/GenBank/DDBJ databases">
        <title>Fifty Aureobasidium pullulans genomes reveal a recombining polyextremotolerant generalist.</title>
        <authorList>
            <person name="Gostincar C."/>
            <person name="Turk M."/>
            <person name="Zajc J."/>
            <person name="Gunde-Cimerman N."/>
        </authorList>
    </citation>
    <scope>NUCLEOTIDE SEQUENCE [LARGE SCALE GENOMIC DNA]</scope>
    <source>
        <strain evidence="9">EXF-10085</strain>
        <strain evidence="8 22">EXF-10751</strain>
        <strain evidence="7 20">EXF-10796</strain>
        <strain evidence="6 15">EXF-11900</strain>
        <strain evidence="14 18">EXF-1645</strain>
        <strain evidence="13 21">EXF-3403</strain>
        <strain evidence="12 17">EXF-3863</strain>
        <strain evidence="11 16">EXF-6604</strain>
        <strain evidence="10 19">EXF-9785</strain>
    </source>
</reference>
<dbReference type="GO" id="GO:0001732">
    <property type="term" value="P:formation of cytoplasmic translation initiation complex"/>
    <property type="evidence" value="ECO:0007669"/>
    <property type="project" value="UniProtKB-UniRule"/>
</dbReference>
<comment type="subcellular location">
    <subcellularLocation>
        <location evidence="4">Cytoplasm</location>
    </subcellularLocation>
</comment>
<dbReference type="Gene3D" id="1.10.10.10">
    <property type="entry name" value="Winged helix-like DNA-binding domain superfamily/Winged helix DNA-binding domain"/>
    <property type="match status" value="1"/>
</dbReference>
<keyword evidence="1 4" id="KW-0963">Cytoplasm</keyword>
<evidence type="ECO:0000313" key="8">
    <source>
        <dbReference type="EMBL" id="THW58385.1"/>
    </source>
</evidence>
<evidence type="ECO:0000313" key="10">
    <source>
        <dbReference type="EMBL" id="THX44601.1"/>
    </source>
</evidence>
<keyword evidence="2 4" id="KW-0396">Initiation factor</keyword>
<dbReference type="FunFam" id="1.10.10.10:FF:000389">
    <property type="entry name" value="Eukaryotic translation initiation factor 3 subunit K"/>
    <property type="match status" value="1"/>
</dbReference>
<dbReference type="GO" id="GO:0033290">
    <property type="term" value="C:eukaryotic 48S preinitiation complex"/>
    <property type="evidence" value="ECO:0007669"/>
    <property type="project" value="UniProtKB-UniRule"/>
</dbReference>
<proteinExistence type="inferred from homology"/>
<accession>A0A4S9TJ14</accession>
<dbReference type="Proteomes" id="UP000310039">
    <property type="component" value="Unassembled WGS sequence"/>
</dbReference>
<dbReference type="Proteomes" id="UP000310421">
    <property type="component" value="Unassembled WGS sequence"/>
</dbReference>
<dbReference type="EMBL" id="QZAN01000096">
    <property type="protein sequence ID" value="THW58385.1"/>
    <property type="molecule type" value="Genomic_DNA"/>
</dbReference>
<dbReference type="Proteomes" id="UP000306584">
    <property type="component" value="Unassembled WGS sequence"/>
</dbReference>
<evidence type="ECO:0000313" key="15">
    <source>
        <dbReference type="Proteomes" id="UP000304951"/>
    </source>
</evidence>
<dbReference type="GO" id="GO:0003743">
    <property type="term" value="F:translation initiation factor activity"/>
    <property type="evidence" value="ECO:0007669"/>
    <property type="project" value="UniProtKB-UniRule"/>
</dbReference>
<feature type="domain" description="PCI" evidence="5">
    <location>
        <begin position="46"/>
        <end position="230"/>
    </location>
</feature>
<comment type="function">
    <text evidence="4">Component of the eukaryotic translation initiation factor 3 (eIF-3) complex, which is involved in protein synthesis of a specialized repertoire of mRNAs and, together with other initiation factors, stimulates binding of mRNA and methionyl-tRNAi to the 40S ribosome. The eIF-3 complex specifically targets and initiates translation of a subset of mRNAs involved in cell proliferation.</text>
</comment>
<dbReference type="PANTHER" id="PTHR13022">
    <property type="entry name" value="EUKARYOTIC TRANSLATION INITIATION FACTOR 3 SUBUNIT 11"/>
    <property type="match status" value="1"/>
</dbReference>
<organism evidence="14 18">
    <name type="scientific">Aureobasidium pullulans</name>
    <name type="common">Black yeast</name>
    <name type="synonym">Pullularia pullulans</name>
    <dbReference type="NCBI Taxonomy" id="5580"/>
    <lineage>
        <taxon>Eukaryota</taxon>
        <taxon>Fungi</taxon>
        <taxon>Dikarya</taxon>
        <taxon>Ascomycota</taxon>
        <taxon>Pezizomycotina</taxon>
        <taxon>Dothideomycetes</taxon>
        <taxon>Dothideomycetidae</taxon>
        <taxon>Dothideales</taxon>
        <taxon>Saccotheciaceae</taxon>
        <taxon>Aureobasidium</taxon>
    </lineage>
</organism>
<dbReference type="HAMAP" id="MF_03010">
    <property type="entry name" value="eIF3k"/>
    <property type="match status" value="1"/>
</dbReference>
<evidence type="ECO:0000313" key="21">
    <source>
        <dbReference type="Proteomes" id="UP000310039"/>
    </source>
</evidence>
<dbReference type="GO" id="GO:0016282">
    <property type="term" value="C:eukaryotic 43S preinitiation complex"/>
    <property type="evidence" value="ECO:0007669"/>
    <property type="project" value="UniProtKB-UniRule"/>
</dbReference>
<evidence type="ECO:0000256" key="2">
    <source>
        <dbReference type="ARBA" id="ARBA00022540"/>
    </source>
</evidence>
<dbReference type="InterPro" id="IPR033464">
    <property type="entry name" value="CSN8_PSD8_EIF3K"/>
</dbReference>
<evidence type="ECO:0000313" key="14">
    <source>
        <dbReference type="EMBL" id="TIA30582.1"/>
    </source>
</evidence>
<evidence type="ECO:0000313" key="9">
    <source>
        <dbReference type="EMBL" id="THX18024.1"/>
    </source>
</evidence>
<dbReference type="InterPro" id="IPR000717">
    <property type="entry name" value="PCI_dom"/>
</dbReference>
<dbReference type="EMBL" id="QZAM01000079">
    <property type="protein sequence ID" value="THW44712.1"/>
    <property type="molecule type" value="Genomic_DNA"/>
</dbReference>
<dbReference type="EMBL" id="QZBT01000140">
    <property type="protein sequence ID" value="THZ79885.1"/>
    <property type="molecule type" value="Genomic_DNA"/>
</dbReference>
<evidence type="ECO:0000256" key="1">
    <source>
        <dbReference type="ARBA" id="ARBA00022490"/>
    </source>
</evidence>
<dbReference type="Proteomes" id="UP000304951">
    <property type="component" value="Unassembled WGS sequence"/>
</dbReference>
<evidence type="ECO:0000313" key="13">
    <source>
        <dbReference type="EMBL" id="THZ79885.1"/>
    </source>
</evidence>
<evidence type="ECO:0000313" key="17">
    <source>
        <dbReference type="Proteomes" id="UP000308005"/>
    </source>
</evidence>
<dbReference type="PANTHER" id="PTHR13022:SF0">
    <property type="entry name" value="EUKARYOTIC TRANSLATION INITIATION FACTOR 3 SUBUNIT K"/>
    <property type="match status" value="1"/>
</dbReference>
<evidence type="ECO:0000313" key="6">
    <source>
        <dbReference type="EMBL" id="THV67464.1"/>
    </source>
</evidence>
<dbReference type="InterPro" id="IPR016020">
    <property type="entry name" value="Transl_init_fac_sub12_N_euk"/>
</dbReference>
<dbReference type="EMBL" id="QZAS01000001">
    <property type="protein sequence ID" value="THX18024.1"/>
    <property type="molecule type" value="Genomic_DNA"/>
</dbReference>
<dbReference type="EMBL" id="QZAF01000404">
    <property type="protein sequence ID" value="THV67464.1"/>
    <property type="molecule type" value="Genomic_DNA"/>
</dbReference>
<dbReference type="GO" id="GO:0003723">
    <property type="term" value="F:RNA binding"/>
    <property type="evidence" value="ECO:0007669"/>
    <property type="project" value="UniProtKB-UniRule"/>
</dbReference>
<evidence type="ECO:0000313" key="20">
    <source>
        <dbReference type="Proteomes" id="UP000309076"/>
    </source>
</evidence>
<dbReference type="EMBL" id="QZAV01000002">
    <property type="protein sequence ID" value="THX44601.1"/>
    <property type="molecule type" value="Genomic_DNA"/>
</dbReference>
<comment type="similarity">
    <text evidence="4">Belongs to the eIF-3 subunit K family.</text>
</comment>
<dbReference type="GO" id="GO:0005852">
    <property type="term" value="C:eukaryotic translation initiation factor 3 complex"/>
    <property type="evidence" value="ECO:0007669"/>
    <property type="project" value="UniProtKB-UniRule"/>
</dbReference>
<dbReference type="AlphaFoldDB" id="A0A4S9TJ14"/>
<dbReference type="EMBL" id="QZBD01000075">
    <property type="protein sequence ID" value="THY31332.1"/>
    <property type="molecule type" value="Genomic_DNA"/>
</dbReference>
<dbReference type="GO" id="GO:0043022">
    <property type="term" value="F:ribosome binding"/>
    <property type="evidence" value="ECO:0007669"/>
    <property type="project" value="InterPro"/>
</dbReference>
<dbReference type="EMBL" id="QZBM01000092">
    <property type="protein sequence ID" value="THZ25017.1"/>
    <property type="molecule type" value="Genomic_DNA"/>
</dbReference>
<comment type="subunit">
    <text evidence="4">Component of the eukaryotic translation initiation factor 3 (eIF-3) complex.</text>
</comment>
<dbReference type="InterPro" id="IPR036388">
    <property type="entry name" value="WH-like_DNA-bd_sf"/>
</dbReference>
<dbReference type="SUPFAM" id="SSF46785">
    <property type="entry name" value="Winged helix' DNA-binding domain"/>
    <property type="match status" value="1"/>
</dbReference>
<sequence>MGVPFDYAPERPEHIDAILNGLDRYNPETTTVFQDYVSSQCENQTYDCYANLALLKLDSRRLTNQQHSYQFNPHLGREETITNILVKSLTVFPSPDFSLCLALLPPHVLAPNPAANSLAEAVQKLNTLHSQLIGASYDQFWSSLDGDDLYADLIADVQGFEELMRVRQAVVISQTMQSVDRAVLESWLNLNGEAFDKFVKEVCGWTVEGSTVSIPLNKENEARGTVVRENVKFDQFSRMIKRAYEQPA</sequence>
<dbReference type="Proteomes" id="UP000308953">
    <property type="component" value="Unassembled WGS sequence"/>
</dbReference>
<gene>
    <name evidence="14" type="ORF">D6C78_09499</name>
    <name evidence="13" type="ORF">D6C84_07736</name>
    <name evidence="12" type="ORF">D6C91_03107</name>
    <name evidence="11" type="ORF">D6D01_02964</name>
    <name evidence="10" type="ORF">D6D10_00237</name>
    <name evidence="9" type="ORF">D6D13_00413</name>
    <name evidence="8" type="ORF">D6D20_07276</name>
    <name evidence="7" type="ORF">D6D21_04788</name>
    <name evidence="6" type="ORF">D6D28_07469</name>
</gene>
<evidence type="ECO:0000313" key="7">
    <source>
        <dbReference type="EMBL" id="THW44712.1"/>
    </source>
</evidence>
<dbReference type="PROSITE" id="PS50250">
    <property type="entry name" value="PCI"/>
    <property type="match status" value="1"/>
</dbReference>
<dbReference type="Pfam" id="PF10075">
    <property type="entry name" value="CSN8_PSD8_EIF3K"/>
    <property type="match status" value="1"/>
</dbReference>
<evidence type="ECO:0000313" key="12">
    <source>
        <dbReference type="EMBL" id="THZ25017.1"/>
    </source>
</evidence>
<dbReference type="SUPFAM" id="SSF48371">
    <property type="entry name" value="ARM repeat"/>
    <property type="match status" value="1"/>
</dbReference>
<dbReference type="Proteomes" id="UP000309076">
    <property type="component" value="Unassembled WGS sequence"/>
</dbReference>
<dbReference type="InterPro" id="IPR036390">
    <property type="entry name" value="WH_DNA-bd_sf"/>
</dbReference>
<dbReference type="InterPro" id="IPR016024">
    <property type="entry name" value="ARM-type_fold"/>
</dbReference>
<protein>
    <recommendedName>
        <fullName evidence="4">Eukaryotic translation initiation factor 3 subunit K</fullName>
        <shortName evidence="4">eIF3k</shortName>
    </recommendedName>
    <alternativeName>
        <fullName evidence="4">eIF-3 p25</fullName>
    </alternativeName>
</protein>
<dbReference type="Gene3D" id="1.25.40.250">
    <property type="entry name" value="ARM repeat, domain 1"/>
    <property type="match status" value="1"/>
</dbReference>
<keyword evidence="3 4" id="KW-0648">Protein biosynthesis</keyword>
<evidence type="ECO:0000256" key="3">
    <source>
        <dbReference type="ARBA" id="ARBA00022917"/>
    </source>
</evidence>
<evidence type="ECO:0000256" key="4">
    <source>
        <dbReference type="HAMAP-Rule" id="MF_03010"/>
    </source>
</evidence>
<comment type="caution">
    <text evidence="14">The sequence shown here is derived from an EMBL/GenBank/DDBJ whole genome shotgun (WGS) entry which is preliminary data.</text>
</comment>
<evidence type="ECO:0000313" key="22">
    <source>
        <dbReference type="Proteomes" id="UP000310421"/>
    </source>
</evidence>
<dbReference type="InterPro" id="IPR009374">
    <property type="entry name" value="eIF3k"/>
</dbReference>
<dbReference type="GO" id="GO:0006446">
    <property type="term" value="P:regulation of translational initiation"/>
    <property type="evidence" value="ECO:0007669"/>
    <property type="project" value="InterPro"/>
</dbReference>
<dbReference type="Proteomes" id="UP000308724">
    <property type="component" value="Unassembled WGS sequence"/>
</dbReference>
<evidence type="ECO:0000259" key="5">
    <source>
        <dbReference type="PROSITE" id="PS50250"/>
    </source>
</evidence>
<name>A0A4S9TJ14_AURPU</name>
<evidence type="ECO:0000313" key="16">
    <source>
        <dbReference type="Proteomes" id="UP000306584"/>
    </source>
</evidence>